<dbReference type="PANTHER" id="PTHR46245:SF19">
    <property type="entry name" value="TF-B3 DOMAIN-CONTAINING PROTEIN"/>
    <property type="match status" value="1"/>
</dbReference>
<dbReference type="RefSeq" id="XP_016457961.1">
    <property type="nucleotide sequence ID" value="XM_016602475.2"/>
</dbReference>
<dbReference type="OrthoDB" id="1271493at2759"/>
<accession>A0A1S3Z073</accession>
<organism evidence="1 2">
    <name type="scientific">Nicotiana tabacum</name>
    <name type="common">Common tobacco</name>
    <dbReference type="NCBI Taxonomy" id="4097"/>
    <lineage>
        <taxon>Eukaryota</taxon>
        <taxon>Viridiplantae</taxon>
        <taxon>Streptophyta</taxon>
        <taxon>Embryophyta</taxon>
        <taxon>Tracheophyta</taxon>
        <taxon>Spermatophyta</taxon>
        <taxon>Magnoliopsida</taxon>
        <taxon>eudicotyledons</taxon>
        <taxon>Gunneridae</taxon>
        <taxon>Pentapetalae</taxon>
        <taxon>asterids</taxon>
        <taxon>lamiids</taxon>
        <taxon>Solanales</taxon>
        <taxon>Solanaceae</taxon>
        <taxon>Nicotianoideae</taxon>
        <taxon>Nicotianeae</taxon>
        <taxon>Nicotiana</taxon>
    </lineage>
</organism>
<gene>
    <name evidence="2" type="primary">LOC107781729</name>
</gene>
<dbReference type="GeneID" id="107781729"/>
<evidence type="ECO:0000313" key="1">
    <source>
        <dbReference type="Proteomes" id="UP000790787"/>
    </source>
</evidence>
<dbReference type="STRING" id="4097.A0A1S3Z073"/>
<reference evidence="1" key="1">
    <citation type="journal article" date="2014" name="Nat. Commun.">
        <title>The tobacco genome sequence and its comparison with those of tomato and potato.</title>
        <authorList>
            <person name="Sierro N."/>
            <person name="Battey J.N."/>
            <person name="Ouadi S."/>
            <person name="Bakaher N."/>
            <person name="Bovet L."/>
            <person name="Willig A."/>
            <person name="Goepfert S."/>
            <person name="Peitsch M.C."/>
            <person name="Ivanov N.V."/>
        </authorList>
    </citation>
    <scope>NUCLEOTIDE SEQUENCE [LARGE SCALE GENOMIC DNA]</scope>
</reference>
<sequence>MASFSSRSSCFHCEESTSDNFRNGWRLRSCKFAQLCHLCASVYEADRFCETFHRRDDGWRYCESCGKLSGKSWSIVDVLYHSTHICCWILVELCAWSALRRISFLHGTIACLMNVECHLENLCWSQQNLLLFIELNQERNCSWD</sequence>
<proteinExistence type="predicted"/>
<evidence type="ECO:0000313" key="2">
    <source>
        <dbReference type="RefSeq" id="XP_016457961.1"/>
    </source>
</evidence>
<dbReference type="Proteomes" id="UP000790787">
    <property type="component" value="Chromosome 12"/>
</dbReference>
<dbReference type="RefSeq" id="XP_016457961.1">
    <property type="nucleotide sequence ID" value="XM_016602475.1"/>
</dbReference>
<dbReference type="KEGG" id="nta:107781729"/>
<protein>
    <submittedName>
        <fullName evidence="2">Uncharacterized protein LOC107781729 isoform X2</fullName>
    </submittedName>
</protein>
<dbReference type="PaxDb" id="4097-A0A1S3Z073"/>
<name>A0A1S3Z073_TOBAC</name>
<dbReference type="PANTHER" id="PTHR46245">
    <property type="entry name" value="B3 DOMAIN-CONTAINING PROTEIN OS07G0563300"/>
    <property type="match status" value="1"/>
</dbReference>
<keyword evidence="1" id="KW-1185">Reference proteome</keyword>
<dbReference type="SMR" id="A0A1S3Z073"/>
<dbReference type="AlphaFoldDB" id="A0A1S3Z073"/>
<reference evidence="2" key="2">
    <citation type="submission" date="2025-08" db="UniProtKB">
        <authorList>
            <consortium name="RefSeq"/>
        </authorList>
    </citation>
    <scope>IDENTIFICATION</scope>
    <source>
        <tissue evidence="2">Leaf</tissue>
    </source>
</reference>